<gene>
    <name evidence="1" type="ORF">METZ01_LOCUS127683</name>
</gene>
<dbReference type="AlphaFoldDB" id="A0A381YCM1"/>
<dbReference type="Gene3D" id="1.10.600.10">
    <property type="entry name" value="Farnesyl Diphosphate Synthase"/>
    <property type="match status" value="1"/>
</dbReference>
<sequence length="329" mass="36614">MNKVTSEILKRRIAATLKDLFSSRNLPLYDMMSYHFGLHEDSVAKHASLLHGSTLLLSIDAFGGKVENSLPASVAVELVNGFCEIHDDVESGRPQRSERDALWWIWGPAQAINAGDGMHALARVSVLQLAENGFSTDVTYDAISLLDRASLLACEGRFRDLEMQERVEISVDSYTRMASDRSGALIGASLSIAALLSGLEELDQEKLIQCGKWIGESRQIRSDIEELWGSESGQNLEFLNKKKLFPVVAAMRKASPNEKRRLGEVYFKRVLEIEDLKPVRDVVEGLGGREESEERIKHCEENCRSVLDEICSEAGEGDRLLDFLTDITG</sequence>
<name>A0A381YCM1_9ZZZZ</name>
<dbReference type="GO" id="GO:0004659">
    <property type="term" value="F:prenyltransferase activity"/>
    <property type="evidence" value="ECO:0007669"/>
    <property type="project" value="InterPro"/>
</dbReference>
<dbReference type="InterPro" id="IPR000092">
    <property type="entry name" value="Polyprenyl_synt"/>
</dbReference>
<reference evidence="1" key="1">
    <citation type="submission" date="2018-05" db="EMBL/GenBank/DDBJ databases">
        <authorList>
            <person name="Lanie J.A."/>
            <person name="Ng W.-L."/>
            <person name="Kazmierczak K.M."/>
            <person name="Andrzejewski T.M."/>
            <person name="Davidsen T.M."/>
            <person name="Wayne K.J."/>
            <person name="Tettelin H."/>
            <person name="Glass J.I."/>
            <person name="Rusch D."/>
            <person name="Podicherti R."/>
            <person name="Tsui H.-C.T."/>
            <person name="Winkler M.E."/>
        </authorList>
    </citation>
    <scope>NUCLEOTIDE SEQUENCE</scope>
</reference>
<dbReference type="PANTHER" id="PTHR12001:SF86">
    <property type="entry name" value="GERANYLGERANYL DIPHOSPHATE SYNTHASE"/>
    <property type="match status" value="1"/>
</dbReference>
<dbReference type="PANTHER" id="PTHR12001">
    <property type="entry name" value="GERANYLGERANYL PYROPHOSPHATE SYNTHASE"/>
    <property type="match status" value="1"/>
</dbReference>
<accession>A0A381YCM1</accession>
<dbReference type="EMBL" id="UINC01017925">
    <property type="protein sequence ID" value="SVA74829.1"/>
    <property type="molecule type" value="Genomic_DNA"/>
</dbReference>
<dbReference type="Pfam" id="PF00348">
    <property type="entry name" value="polyprenyl_synt"/>
    <property type="match status" value="1"/>
</dbReference>
<dbReference type="GO" id="GO:0008299">
    <property type="term" value="P:isoprenoid biosynthetic process"/>
    <property type="evidence" value="ECO:0007669"/>
    <property type="project" value="InterPro"/>
</dbReference>
<protein>
    <recommendedName>
        <fullName evidence="2">Polyprenyl synthetase</fullName>
    </recommendedName>
</protein>
<proteinExistence type="predicted"/>
<organism evidence="1">
    <name type="scientific">marine metagenome</name>
    <dbReference type="NCBI Taxonomy" id="408172"/>
    <lineage>
        <taxon>unclassified sequences</taxon>
        <taxon>metagenomes</taxon>
        <taxon>ecological metagenomes</taxon>
    </lineage>
</organism>
<dbReference type="InterPro" id="IPR008949">
    <property type="entry name" value="Isoprenoid_synthase_dom_sf"/>
</dbReference>
<evidence type="ECO:0008006" key="2">
    <source>
        <dbReference type="Google" id="ProtNLM"/>
    </source>
</evidence>
<dbReference type="SUPFAM" id="SSF48576">
    <property type="entry name" value="Terpenoid synthases"/>
    <property type="match status" value="1"/>
</dbReference>
<evidence type="ECO:0000313" key="1">
    <source>
        <dbReference type="EMBL" id="SVA74829.1"/>
    </source>
</evidence>